<dbReference type="Gene3D" id="3.40.50.10190">
    <property type="entry name" value="BRCT domain"/>
    <property type="match status" value="1"/>
</dbReference>
<keyword evidence="8 13" id="KW-0239">DNA-directed DNA polymerase</keyword>
<dbReference type="EC" id="2.7.7.7" evidence="13"/>
<evidence type="ECO:0000256" key="1">
    <source>
        <dbReference type="ARBA" id="ARBA00001936"/>
    </source>
</evidence>
<organism evidence="16 17">
    <name type="scientific">Meripilus lineatus</name>
    <dbReference type="NCBI Taxonomy" id="2056292"/>
    <lineage>
        <taxon>Eukaryota</taxon>
        <taxon>Fungi</taxon>
        <taxon>Dikarya</taxon>
        <taxon>Basidiomycota</taxon>
        <taxon>Agaricomycotina</taxon>
        <taxon>Agaricomycetes</taxon>
        <taxon>Polyporales</taxon>
        <taxon>Meripilaceae</taxon>
        <taxon>Meripilus</taxon>
    </lineage>
</organism>
<dbReference type="InterPro" id="IPR002054">
    <property type="entry name" value="DNA-dir_DNA_pol_X"/>
</dbReference>
<dbReference type="InterPro" id="IPR028207">
    <property type="entry name" value="DNA_pol_B_palm_palm"/>
</dbReference>
<gene>
    <name evidence="16" type="ORF">NLI96_g6370</name>
</gene>
<dbReference type="GO" id="GO:0046872">
    <property type="term" value="F:metal ion binding"/>
    <property type="evidence" value="ECO:0007669"/>
    <property type="project" value="UniProtKB-UniRule"/>
</dbReference>
<comment type="caution">
    <text evidence="16">The sequence shown here is derived from an EMBL/GenBank/DDBJ whole genome shotgun (WGS) entry which is preliminary data.</text>
</comment>
<dbReference type="InterPro" id="IPR002008">
    <property type="entry name" value="DNA_pol_X_beta-like"/>
</dbReference>
<keyword evidence="5 13" id="KW-0548">Nucleotidyltransferase</keyword>
<keyword evidence="11" id="KW-0456">Lyase</keyword>
<dbReference type="PROSITE" id="PS50172">
    <property type="entry name" value="BRCT"/>
    <property type="match status" value="1"/>
</dbReference>
<dbReference type="PRINTS" id="PR00870">
    <property type="entry name" value="DNAPOLXBETA"/>
</dbReference>
<evidence type="ECO:0000256" key="10">
    <source>
        <dbReference type="ARBA" id="ARBA00023204"/>
    </source>
</evidence>
<dbReference type="Gene3D" id="1.10.150.110">
    <property type="entry name" value="DNA polymerase beta, N-terminal domain-like"/>
    <property type="match status" value="1"/>
</dbReference>
<dbReference type="InterPro" id="IPR019843">
    <property type="entry name" value="DNA_pol-X_BS"/>
</dbReference>
<evidence type="ECO:0000256" key="3">
    <source>
        <dbReference type="ARBA" id="ARBA00022634"/>
    </source>
</evidence>
<dbReference type="FunFam" id="3.30.210.10:FF:000005">
    <property type="entry name" value="DNA polymerase IV"/>
    <property type="match status" value="1"/>
</dbReference>
<comment type="similarity">
    <text evidence="2 13">Belongs to the DNA polymerase type-X family.</text>
</comment>
<dbReference type="InterPro" id="IPR043519">
    <property type="entry name" value="NT_sf"/>
</dbReference>
<keyword evidence="13" id="KW-0539">Nucleus</keyword>
<dbReference type="PANTHER" id="PTHR11276">
    <property type="entry name" value="DNA POLYMERASE TYPE-X FAMILY MEMBER"/>
    <property type="match status" value="1"/>
</dbReference>
<dbReference type="InterPro" id="IPR029398">
    <property type="entry name" value="PolB_thumb"/>
</dbReference>
<evidence type="ECO:0000256" key="13">
    <source>
        <dbReference type="RuleBase" id="RU366014"/>
    </source>
</evidence>
<dbReference type="InterPro" id="IPR001357">
    <property type="entry name" value="BRCT_dom"/>
</dbReference>
<evidence type="ECO:0000256" key="11">
    <source>
        <dbReference type="ARBA" id="ARBA00023239"/>
    </source>
</evidence>
<reference evidence="16" key="1">
    <citation type="submission" date="2022-07" db="EMBL/GenBank/DDBJ databases">
        <title>Genome Sequence of Physisporinus lineatus.</title>
        <authorList>
            <person name="Buettner E."/>
        </authorList>
    </citation>
    <scope>NUCLEOTIDE SEQUENCE</scope>
    <source>
        <strain evidence="16">VT162</strain>
    </source>
</reference>
<keyword evidence="17" id="KW-1185">Reference proteome</keyword>
<sequence length="556" mass="62327">MPFKRPASVQRISSKESSRSESPGETPFPSKRVKLSEDTNALPGIKAYIVLAKLTPSAVAELFTLAEKNCEALCKEVNDADVVITAVGMRRRLERHIPWNIAKTKAIVTPKWLRDSVKAGHPLPYENYVSIQDLYDETVQKSALSVSPLGDPTIDAQRQEAHEGSHLSSTPPEVPAYLLPPLIPIVTDTSKLSYKSRYSCQRASPLVCPNQALALEFDIIRRSRALEGEERSALSYARAISALKAIPHKITSRQQVEDVSYLGTKVLSLIEEFLDTGHISEALSISDSPRFIALSLFSSVYGIGPNTARRLYALGLRTLDDLEAYYGVDPSEVKDEREFVELEKPSEKGHYASEASTSRAGGKPDVKGRWNDGSELGEDWVKIALGLREDLGLKIPRDEVEEMGRVVVKELNEIQPGCVSTIVGGFRRGKPESNDVDIIFTHPDESKVKDLCKRLVRRLYDRGMVSHVMRNGVRRRLDLIFAQPQIYWCAVIGWSGSIMFERDIRQWAKDKCGMKFDSSGITRRFDSKPFYPKSEKEVFDLFGLEWIEPTLRNADV</sequence>
<evidence type="ECO:0000256" key="4">
    <source>
        <dbReference type="ARBA" id="ARBA00022679"/>
    </source>
</evidence>
<dbReference type="InterPro" id="IPR036420">
    <property type="entry name" value="BRCT_dom_sf"/>
</dbReference>
<dbReference type="Pfam" id="PF14716">
    <property type="entry name" value="HHH_8"/>
    <property type="match status" value="1"/>
</dbReference>
<evidence type="ECO:0000256" key="2">
    <source>
        <dbReference type="ARBA" id="ARBA00008323"/>
    </source>
</evidence>
<dbReference type="CDD" id="cd00141">
    <property type="entry name" value="NT_POLXc"/>
    <property type="match status" value="1"/>
</dbReference>
<name>A0AAD5V173_9APHY</name>
<comment type="catalytic activity">
    <reaction evidence="12 13">
        <text>DNA(n) + a 2'-deoxyribonucleoside 5'-triphosphate = DNA(n+1) + diphosphate</text>
        <dbReference type="Rhea" id="RHEA:22508"/>
        <dbReference type="Rhea" id="RHEA-COMP:17339"/>
        <dbReference type="Rhea" id="RHEA-COMP:17340"/>
        <dbReference type="ChEBI" id="CHEBI:33019"/>
        <dbReference type="ChEBI" id="CHEBI:61560"/>
        <dbReference type="ChEBI" id="CHEBI:173112"/>
        <dbReference type="EC" id="2.7.7.7"/>
    </reaction>
</comment>
<dbReference type="GO" id="GO:0006303">
    <property type="term" value="P:double-strand break repair via nonhomologous end joining"/>
    <property type="evidence" value="ECO:0007669"/>
    <property type="project" value="TreeGrafter"/>
</dbReference>
<accession>A0AAD5V173</accession>
<dbReference type="InterPro" id="IPR018944">
    <property type="entry name" value="DNA_pol_lambd_fingers_domain"/>
</dbReference>
<dbReference type="Gene3D" id="3.30.210.10">
    <property type="entry name" value="DNA polymerase, thumb domain"/>
    <property type="match status" value="1"/>
</dbReference>
<dbReference type="Gene3D" id="3.30.460.10">
    <property type="entry name" value="Beta Polymerase, domain 2"/>
    <property type="match status" value="1"/>
</dbReference>
<dbReference type="InterPro" id="IPR022312">
    <property type="entry name" value="DNA_pol_X"/>
</dbReference>
<dbReference type="PROSITE" id="PS00522">
    <property type="entry name" value="DNA_POLYMERASE_X"/>
    <property type="match status" value="1"/>
</dbReference>
<dbReference type="SUPFAM" id="SSF47802">
    <property type="entry name" value="DNA polymerase beta, N-terminal domain-like"/>
    <property type="match status" value="1"/>
</dbReference>
<dbReference type="Pfam" id="PF10391">
    <property type="entry name" value="DNA_pol_lambd_f"/>
    <property type="match status" value="1"/>
</dbReference>
<dbReference type="Proteomes" id="UP001212997">
    <property type="component" value="Unassembled WGS sequence"/>
</dbReference>
<dbReference type="InterPro" id="IPR010996">
    <property type="entry name" value="HHH_MUS81"/>
</dbReference>
<comment type="subcellular location">
    <subcellularLocation>
        <location evidence="13">Nucleus</location>
    </subcellularLocation>
</comment>
<keyword evidence="3" id="KW-0237">DNA synthesis</keyword>
<dbReference type="GO" id="GO:0006260">
    <property type="term" value="P:DNA replication"/>
    <property type="evidence" value="ECO:0007669"/>
    <property type="project" value="UniProtKB-KW"/>
</dbReference>
<keyword evidence="6" id="KW-0235">DNA replication</keyword>
<dbReference type="Pfam" id="PF14792">
    <property type="entry name" value="DNA_pol_B_palm"/>
    <property type="match status" value="1"/>
</dbReference>
<evidence type="ECO:0000256" key="5">
    <source>
        <dbReference type="ARBA" id="ARBA00022695"/>
    </source>
</evidence>
<dbReference type="EMBL" id="JANAWD010000231">
    <property type="protein sequence ID" value="KAJ3483369.1"/>
    <property type="molecule type" value="Genomic_DNA"/>
</dbReference>
<dbReference type="PANTHER" id="PTHR11276:SF28">
    <property type="entry name" value="DNA POLYMERASE LAMBDA"/>
    <property type="match status" value="1"/>
</dbReference>
<dbReference type="InterPro" id="IPR037160">
    <property type="entry name" value="DNA_Pol_thumb_sf"/>
</dbReference>
<evidence type="ECO:0000256" key="7">
    <source>
        <dbReference type="ARBA" id="ARBA00022763"/>
    </source>
</evidence>
<keyword evidence="10 13" id="KW-0234">DNA repair</keyword>
<dbReference type="SUPFAM" id="SSF52113">
    <property type="entry name" value="BRCT domain"/>
    <property type="match status" value="1"/>
</dbReference>
<dbReference type="InterPro" id="IPR027421">
    <property type="entry name" value="DNA_pol_lamdba_lyase_dom_sf"/>
</dbReference>
<evidence type="ECO:0000313" key="17">
    <source>
        <dbReference type="Proteomes" id="UP001212997"/>
    </source>
</evidence>
<feature type="region of interest" description="Disordered" evidence="14">
    <location>
        <begin position="343"/>
        <end position="367"/>
    </location>
</feature>
<dbReference type="Gene3D" id="1.10.150.20">
    <property type="entry name" value="5' to 3' exonuclease, C-terminal subdomain"/>
    <property type="match status" value="1"/>
</dbReference>
<dbReference type="SMART" id="SM00483">
    <property type="entry name" value="POLXc"/>
    <property type="match status" value="1"/>
</dbReference>
<evidence type="ECO:0000259" key="15">
    <source>
        <dbReference type="PROSITE" id="PS50172"/>
    </source>
</evidence>
<proteinExistence type="inferred from homology"/>
<keyword evidence="9" id="KW-0238">DNA-binding</keyword>
<dbReference type="Pfam" id="PF14791">
    <property type="entry name" value="DNA_pol_B_thumb"/>
    <property type="match status" value="1"/>
</dbReference>
<dbReference type="GO" id="GO:0003677">
    <property type="term" value="F:DNA binding"/>
    <property type="evidence" value="ECO:0007669"/>
    <property type="project" value="UniProtKB-UniRule"/>
</dbReference>
<dbReference type="GO" id="GO:0016829">
    <property type="term" value="F:lyase activity"/>
    <property type="evidence" value="ECO:0007669"/>
    <property type="project" value="UniProtKB-KW"/>
</dbReference>
<comment type="function">
    <text evidence="13">DNA polymerase that functions in several pathways of DNA repair. Involved in base excision repair (BER) responsible for repair of lesions that give rise to abasic (AP) sites in DNA. Also contributes to DNA double-strand break repair by non-homologous end joining and homologous recombination. Has both template-dependent and template-independent (terminal transferase) DNA polymerase activities. Has also a 5'-deoxyribose-5-phosphate lyase (dRP lyase) activity.</text>
</comment>
<dbReference type="PRINTS" id="PR00869">
    <property type="entry name" value="DNAPOLX"/>
</dbReference>
<evidence type="ECO:0000256" key="8">
    <source>
        <dbReference type="ARBA" id="ARBA00022932"/>
    </source>
</evidence>
<evidence type="ECO:0000256" key="9">
    <source>
        <dbReference type="ARBA" id="ARBA00023125"/>
    </source>
</evidence>
<dbReference type="SUPFAM" id="SSF81585">
    <property type="entry name" value="PsbU/PolX domain-like"/>
    <property type="match status" value="1"/>
</dbReference>
<keyword evidence="7 13" id="KW-0227">DNA damage</keyword>
<dbReference type="GO" id="GO:0003887">
    <property type="term" value="F:DNA-directed DNA polymerase activity"/>
    <property type="evidence" value="ECO:0007669"/>
    <property type="project" value="UniProtKB-UniRule"/>
</dbReference>
<evidence type="ECO:0000313" key="16">
    <source>
        <dbReference type="EMBL" id="KAJ3483369.1"/>
    </source>
</evidence>
<dbReference type="SUPFAM" id="SSF81301">
    <property type="entry name" value="Nucleotidyltransferase"/>
    <property type="match status" value="1"/>
</dbReference>
<comment type="cofactor">
    <cofactor evidence="1">
        <name>Mn(2+)</name>
        <dbReference type="ChEBI" id="CHEBI:29035"/>
    </cofactor>
</comment>
<feature type="region of interest" description="Disordered" evidence="14">
    <location>
        <begin position="1"/>
        <end position="33"/>
    </location>
</feature>
<protein>
    <recommendedName>
        <fullName evidence="13">DNA polymerase</fullName>
        <ecNumber evidence="13">2.7.7.7</ecNumber>
    </recommendedName>
</protein>
<keyword evidence="4 13" id="KW-0808">Transferase</keyword>
<dbReference type="AlphaFoldDB" id="A0AAD5V173"/>
<evidence type="ECO:0000256" key="6">
    <source>
        <dbReference type="ARBA" id="ARBA00022705"/>
    </source>
</evidence>
<feature type="domain" description="BRCT" evidence="15">
    <location>
        <begin position="107"/>
        <end position="130"/>
    </location>
</feature>
<evidence type="ECO:0000256" key="12">
    <source>
        <dbReference type="ARBA" id="ARBA00049244"/>
    </source>
</evidence>
<evidence type="ECO:0000256" key="14">
    <source>
        <dbReference type="SAM" id="MobiDB-lite"/>
    </source>
</evidence>
<dbReference type="GO" id="GO:0005634">
    <property type="term" value="C:nucleus"/>
    <property type="evidence" value="ECO:0007669"/>
    <property type="project" value="UniProtKB-SubCell"/>
</dbReference>